<dbReference type="CDD" id="cd00317">
    <property type="entry name" value="cyclophilin"/>
    <property type="match status" value="1"/>
</dbReference>
<dbReference type="InterPro" id="IPR002130">
    <property type="entry name" value="Cyclophilin-type_PPIase_dom"/>
</dbReference>
<dbReference type="PANTHER" id="PTHR45625">
    <property type="entry name" value="PEPTIDYL-PROLYL CIS-TRANS ISOMERASE-RELATED"/>
    <property type="match status" value="1"/>
</dbReference>
<dbReference type="InterPro" id="IPR029000">
    <property type="entry name" value="Cyclophilin-like_dom_sf"/>
</dbReference>
<keyword evidence="4" id="KW-1133">Transmembrane helix</keyword>
<comment type="function">
    <text evidence="3">PPIases accelerate the folding of proteins. It catalyzes the cis-trans isomerization of proline imidic peptide bonds in oligopeptides.</text>
</comment>
<evidence type="ECO:0000256" key="1">
    <source>
        <dbReference type="ARBA" id="ARBA00023110"/>
    </source>
</evidence>
<keyword evidence="4" id="KW-0812">Transmembrane</keyword>
<dbReference type="GO" id="GO:0003755">
    <property type="term" value="F:peptidyl-prolyl cis-trans isomerase activity"/>
    <property type="evidence" value="ECO:0007669"/>
    <property type="project" value="UniProtKB-UniRule"/>
</dbReference>
<evidence type="ECO:0000256" key="2">
    <source>
        <dbReference type="ARBA" id="ARBA00023235"/>
    </source>
</evidence>
<dbReference type="EMBL" id="MFEL01000006">
    <property type="protein sequence ID" value="OGE81711.1"/>
    <property type="molecule type" value="Genomic_DNA"/>
</dbReference>
<evidence type="ECO:0000313" key="6">
    <source>
        <dbReference type="EMBL" id="OGE81711.1"/>
    </source>
</evidence>
<dbReference type="InterPro" id="IPR044666">
    <property type="entry name" value="Cyclophilin_A-like"/>
</dbReference>
<evidence type="ECO:0000256" key="4">
    <source>
        <dbReference type="SAM" id="Phobius"/>
    </source>
</evidence>
<dbReference type="GO" id="GO:0006457">
    <property type="term" value="P:protein folding"/>
    <property type="evidence" value="ECO:0007669"/>
    <property type="project" value="InterPro"/>
</dbReference>
<proteinExistence type="inferred from homology"/>
<dbReference type="Pfam" id="PF00160">
    <property type="entry name" value="Pro_isomerase"/>
    <property type="match status" value="1"/>
</dbReference>
<keyword evidence="2 3" id="KW-0413">Isomerase</keyword>
<dbReference type="PRINTS" id="PR00153">
    <property type="entry name" value="CSAPPISMRASE"/>
</dbReference>
<dbReference type="EC" id="5.2.1.8" evidence="3"/>
<dbReference type="PANTHER" id="PTHR45625:SF4">
    <property type="entry name" value="PEPTIDYLPROLYL ISOMERASE DOMAIN AND WD REPEAT-CONTAINING PROTEIN 1"/>
    <property type="match status" value="1"/>
</dbReference>
<dbReference type="SUPFAM" id="SSF50891">
    <property type="entry name" value="Cyclophilin-like"/>
    <property type="match status" value="1"/>
</dbReference>
<accession>A0A1F5NVM4</accession>
<gene>
    <name evidence="6" type="ORF">A2720_02230</name>
</gene>
<evidence type="ECO:0000259" key="5">
    <source>
        <dbReference type="PROSITE" id="PS50072"/>
    </source>
</evidence>
<keyword evidence="1 3" id="KW-0697">Rotamase</keyword>
<comment type="caution">
    <text evidence="6">The sequence shown here is derived from an EMBL/GenBank/DDBJ whole genome shotgun (WGS) entry which is preliminary data.</text>
</comment>
<comment type="similarity">
    <text evidence="3">Belongs to the cyclophilin-type PPIase family.</text>
</comment>
<reference evidence="6 7" key="1">
    <citation type="journal article" date="2016" name="Nat. Commun.">
        <title>Thousands of microbial genomes shed light on interconnected biogeochemical processes in an aquifer system.</title>
        <authorList>
            <person name="Anantharaman K."/>
            <person name="Brown C.T."/>
            <person name="Hug L.A."/>
            <person name="Sharon I."/>
            <person name="Castelle C.J."/>
            <person name="Probst A.J."/>
            <person name="Thomas B.C."/>
            <person name="Singh A."/>
            <person name="Wilkins M.J."/>
            <person name="Karaoz U."/>
            <person name="Brodie E.L."/>
            <person name="Williams K.H."/>
            <person name="Hubbard S.S."/>
            <person name="Banfield J.F."/>
        </authorList>
    </citation>
    <scope>NUCLEOTIDE SEQUENCE [LARGE SCALE GENOMIC DNA]</scope>
</reference>
<evidence type="ECO:0000256" key="3">
    <source>
        <dbReference type="RuleBase" id="RU363019"/>
    </source>
</evidence>
<keyword evidence="4" id="KW-0472">Membrane</keyword>
<sequence length="220" mass="23453">MKGKLGTIIAVVIVGAVLGVYYYNQSKQETPILDGSGQAVNKEEQQMPETPETQTVSESAVAKIETSEGTFTVTLNGKAAPKTVANFIKLAKEGFYNNLKFHRIVQDFVIQGGDPKGDGTGGPGYTVDAEIGLKHTKGAIAMARMGDEVNPTKASSGSQFYIALQPLAQLDGQYTVFGEVTDGMDVVEKIGRAPVEPNPFTGEVSVPLRQVTITKITIND</sequence>
<evidence type="ECO:0000313" key="7">
    <source>
        <dbReference type="Proteomes" id="UP000178892"/>
    </source>
</evidence>
<dbReference type="AlphaFoldDB" id="A0A1F5NVM4"/>
<organism evidence="6 7">
    <name type="scientific">Candidatus Doudnabacteria bacterium RIFCSPHIGHO2_01_FULL_46_24</name>
    <dbReference type="NCBI Taxonomy" id="1817825"/>
    <lineage>
        <taxon>Bacteria</taxon>
        <taxon>Candidatus Doudnaibacteriota</taxon>
    </lineage>
</organism>
<dbReference type="Proteomes" id="UP000178892">
    <property type="component" value="Unassembled WGS sequence"/>
</dbReference>
<dbReference type="PROSITE" id="PS50072">
    <property type="entry name" value="CSA_PPIASE_2"/>
    <property type="match status" value="1"/>
</dbReference>
<comment type="catalytic activity">
    <reaction evidence="3">
        <text>[protein]-peptidylproline (omega=180) = [protein]-peptidylproline (omega=0)</text>
        <dbReference type="Rhea" id="RHEA:16237"/>
        <dbReference type="Rhea" id="RHEA-COMP:10747"/>
        <dbReference type="Rhea" id="RHEA-COMP:10748"/>
        <dbReference type="ChEBI" id="CHEBI:83833"/>
        <dbReference type="ChEBI" id="CHEBI:83834"/>
        <dbReference type="EC" id="5.2.1.8"/>
    </reaction>
</comment>
<dbReference type="STRING" id="1817825.A2720_02230"/>
<name>A0A1F5NVM4_9BACT</name>
<dbReference type="Gene3D" id="2.40.100.10">
    <property type="entry name" value="Cyclophilin-like"/>
    <property type="match status" value="1"/>
</dbReference>
<feature type="transmembrane region" description="Helical" evidence="4">
    <location>
        <begin position="5"/>
        <end position="23"/>
    </location>
</feature>
<protein>
    <recommendedName>
        <fullName evidence="3">Peptidyl-prolyl cis-trans isomerase</fullName>
        <shortName evidence="3">PPIase</shortName>
        <ecNumber evidence="3">5.2.1.8</ecNumber>
    </recommendedName>
</protein>
<dbReference type="PROSITE" id="PS00170">
    <property type="entry name" value="CSA_PPIASE_1"/>
    <property type="match status" value="1"/>
</dbReference>
<dbReference type="InterPro" id="IPR020892">
    <property type="entry name" value="Cyclophilin-type_PPIase_CS"/>
</dbReference>
<feature type="domain" description="PPIase cyclophilin-type" evidence="5">
    <location>
        <begin position="69"/>
        <end position="218"/>
    </location>
</feature>